<gene>
    <name evidence="1" type="ORF">BDM02DRAFT_3232851</name>
</gene>
<protein>
    <submittedName>
        <fullName evidence="1">Alpha/beta-hydrolase</fullName>
    </submittedName>
</protein>
<name>A0ACB6ZI93_THEGA</name>
<reference evidence="1" key="2">
    <citation type="journal article" date="2020" name="Nat. Commun.">
        <title>Large-scale genome sequencing of mycorrhizal fungi provides insights into the early evolution of symbiotic traits.</title>
        <authorList>
            <person name="Miyauchi S."/>
            <person name="Kiss E."/>
            <person name="Kuo A."/>
            <person name="Drula E."/>
            <person name="Kohler A."/>
            <person name="Sanchez-Garcia M."/>
            <person name="Morin E."/>
            <person name="Andreopoulos B."/>
            <person name="Barry K.W."/>
            <person name="Bonito G."/>
            <person name="Buee M."/>
            <person name="Carver A."/>
            <person name="Chen C."/>
            <person name="Cichocki N."/>
            <person name="Clum A."/>
            <person name="Culley D."/>
            <person name="Crous P.W."/>
            <person name="Fauchery L."/>
            <person name="Girlanda M."/>
            <person name="Hayes R.D."/>
            <person name="Keri Z."/>
            <person name="LaButti K."/>
            <person name="Lipzen A."/>
            <person name="Lombard V."/>
            <person name="Magnuson J."/>
            <person name="Maillard F."/>
            <person name="Murat C."/>
            <person name="Nolan M."/>
            <person name="Ohm R.A."/>
            <person name="Pangilinan J."/>
            <person name="Pereira M.F."/>
            <person name="Perotto S."/>
            <person name="Peter M."/>
            <person name="Pfister S."/>
            <person name="Riley R."/>
            <person name="Sitrit Y."/>
            <person name="Stielow J.B."/>
            <person name="Szollosi G."/>
            <person name="Zifcakova L."/>
            <person name="Stursova M."/>
            <person name="Spatafora J.W."/>
            <person name="Tedersoo L."/>
            <person name="Vaario L.M."/>
            <person name="Yamada A."/>
            <person name="Yan M."/>
            <person name="Wang P."/>
            <person name="Xu J."/>
            <person name="Bruns T."/>
            <person name="Baldrian P."/>
            <person name="Vilgalys R."/>
            <person name="Dunand C."/>
            <person name="Henrissat B."/>
            <person name="Grigoriev I.V."/>
            <person name="Hibbett D."/>
            <person name="Nagy L.G."/>
            <person name="Martin F.M."/>
        </authorList>
    </citation>
    <scope>NUCLEOTIDE SEQUENCE</scope>
    <source>
        <strain evidence="1">P2</strain>
    </source>
</reference>
<dbReference type="EMBL" id="MU118000">
    <property type="protein sequence ID" value="KAF9649239.1"/>
    <property type="molecule type" value="Genomic_DNA"/>
</dbReference>
<reference evidence="1" key="1">
    <citation type="submission" date="2019-10" db="EMBL/GenBank/DDBJ databases">
        <authorList>
            <consortium name="DOE Joint Genome Institute"/>
            <person name="Kuo A."/>
            <person name="Miyauchi S."/>
            <person name="Kiss E."/>
            <person name="Drula E."/>
            <person name="Kohler A."/>
            <person name="Sanchez-Garcia M."/>
            <person name="Andreopoulos B."/>
            <person name="Barry K.W."/>
            <person name="Bonito G."/>
            <person name="Buee M."/>
            <person name="Carver A."/>
            <person name="Chen C."/>
            <person name="Cichocki N."/>
            <person name="Clum A."/>
            <person name="Culley D."/>
            <person name="Crous P.W."/>
            <person name="Fauchery L."/>
            <person name="Girlanda M."/>
            <person name="Hayes R."/>
            <person name="Keri Z."/>
            <person name="Labutti K."/>
            <person name="Lipzen A."/>
            <person name="Lombard V."/>
            <person name="Magnuson J."/>
            <person name="Maillard F."/>
            <person name="Morin E."/>
            <person name="Murat C."/>
            <person name="Nolan M."/>
            <person name="Ohm R."/>
            <person name="Pangilinan J."/>
            <person name="Pereira M."/>
            <person name="Perotto S."/>
            <person name="Peter M."/>
            <person name="Riley R."/>
            <person name="Sitrit Y."/>
            <person name="Stielow B."/>
            <person name="Szollosi G."/>
            <person name="Zifcakova L."/>
            <person name="Stursova M."/>
            <person name="Spatafora J.W."/>
            <person name="Tedersoo L."/>
            <person name="Vaario L.-M."/>
            <person name="Yamada A."/>
            <person name="Yan M."/>
            <person name="Wang P."/>
            <person name="Xu J."/>
            <person name="Bruns T."/>
            <person name="Baldrian P."/>
            <person name="Vilgalys R."/>
            <person name="Henrissat B."/>
            <person name="Grigoriev I.V."/>
            <person name="Hibbett D."/>
            <person name="Nagy L.G."/>
            <person name="Martin F.M."/>
        </authorList>
    </citation>
    <scope>NUCLEOTIDE SEQUENCE</scope>
    <source>
        <strain evidence="1">P2</strain>
    </source>
</reference>
<proteinExistence type="predicted"/>
<dbReference type="Proteomes" id="UP000886501">
    <property type="component" value="Unassembled WGS sequence"/>
</dbReference>
<sequence>MLPSLFFNLFNSLFPIFYDPNRSITRAAAPTAAPRLTFQLRHLHAVSEHGRVLFSDIDQTSYAGNFTTYRSEGYTVDTRLLPSYRLPSFETVRNARYRSMKFGQSTLLDWAEEEIVGPDTESRETLLVLAKMTSNAYLQPDDKGWYPLGKNWTAGYDFGWEPDADGFRGHVFTTPDNSTIVLSIKGTSAGFLGGGGPTAKKDKLNDNLLFSCCCAKVDWSWTPVCDCHRGGWKCSQDCLEDSLITESLFYQIGTNLYNNLSYIYPKSDIWIIGHSLGGALASLLGVTFGVPVVTFESPGDRMASGRLHLPSPPSTHHVTHVYHTADPVAMGTCNGVLSSCSLAGYAMESRCHLGKTVVYDTVSNLSWRVDVRNHPIANMIETVLADPWPPAEELGREVPEAVPQDDDCIECYSWEFGDFD</sequence>
<evidence type="ECO:0000313" key="2">
    <source>
        <dbReference type="Proteomes" id="UP000886501"/>
    </source>
</evidence>
<accession>A0ACB6ZI93</accession>
<organism evidence="1 2">
    <name type="scientific">Thelephora ganbajun</name>
    <name type="common">Ganba fungus</name>
    <dbReference type="NCBI Taxonomy" id="370292"/>
    <lineage>
        <taxon>Eukaryota</taxon>
        <taxon>Fungi</taxon>
        <taxon>Dikarya</taxon>
        <taxon>Basidiomycota</taxon>
        <taxon>Agaricomycotina</taxon>
        <taxon>Agaricomycetes</taxon>
        <taxon>Thelephorales</taxon>
        <taxon>Thelephoraceae</taxon>
        <taxon>Thelephora</taxon>
    </lineage>
</organism>
<keyword evidence="2" id="KW-1185">Reference proteome</keyword>
<evidence type="ECO:0000313" key="1">
    <source>
        <dbReference type="EMBL" id="KAF9649239.1"/>
    </source>
</evidence>
<comment type="caution">
    <text evidence="1">The sequence shown here is derived from an EMBL/GenBank/DDBJ whole genome shotgun (WGS) entry which is preliminary data.</text>
</comment>